<organism evidence="1 2">
    <name type="scientific">Romanomermis culicivorax</name>
    <name type="common">Nematode worm</name>
    <dbReference type="NCBI Taxonomy" id="13658"/>
    <lineage>
        <taxon>Eukaryota</taxon>
        <taxon>Metazoa</taxon>
        <taxon>Ecdysozoa</taxon>
        <taxon>Nematoda</taxon>
        <taxon>Enoplea</taxon>
        <taxon>Dorylaimia</taxon>
        <taxon>Mermithida</taxon>
        <taxon>Mermithoidea</taxon>
        <taxon>Mermithidae</taxon>
        <taxon>Romanomermis</taxon>
    </lineage>
</organism>
<keyword evidence="1" id="KW-1185">Reference proteome</keyword>
<reference evidence="2" key="1">
    <citation type="submission" date="2022-11" db="UniProtKB">
        <authorList>
            <consortium name="WormBaseParasite"/>
        </authorList>
    </citation>
    <scope>IDENTIFICATION</scope>
</reference>
<protein>
    <submittedName>
        <fullName evidence="2">Uncharacterized protein</fullName>
    </submittedName>
</protein>
<dbReference type="WBParaSite" id="nRc.2.0.1.t36141-RA">
    <property type="protein sequence ID" value="nRc.2.0.1.t36141-RA"/>
    <property type="gene ID" value="nRc.2.0.1.g36141"/>
</dbReference>
<sequence>MDAKLGHKMDANMGLIRKVKTDAKQRINKPVQTMYDELRILLSKLYIDEKTRFTVVFSQSVVGMLFDCEADSRIYSQQNNSCEHLFSRILEHKSSKIFPALIAEIRKVYIDYRHLVLMGINVLLRTIFIPRKEGGGSYSCHLGRLTLPTRITIT</sequence>
<evidence type="ECO:0000313" key="1">
    <source>
        <dbReference type="Proteomes" id="UP000887565"/>
    </source>
</evidence>
<proteinExistence type="predicted"/>
<evidence type="ECO:0000313" key="2">
    <source>
        <dbReference type="WBParaSite" id="nRc.2.0.1.t36141-RA"/>
    </source>
</evidence>
<dbReference type="Proteomes" id="UP000887565">
    <property type="component" value="Unplaced"/>
</dbReference>
<accession>A0A915KDK0</accession>
<name>A0A915KDK0_ROMCU</name>
<dbReference type="AlphaFoldDB" id="A0A915KDK0"/>